<evidence type="ECO:0000313" key="7">
    <source>
        <dbReference type="Proteomes" id="UP000265160"/>
    </source>
</evidence>
<accession>A0A3P9D1Q6</accession>
<dbReference type="GO" id="GO:0001817">
    <property type="term" value="P:regulation of cytokine production"/>
    <property type="evidence" value="ECO:0007669"/>
    <property type="project" value="TreeGrafter"/>
</dbReference>
<dbReference type="InterPro" id="IPR007110">
    <property type="entry name" value="Ig-like_dom"/>
</dbReference>
<evidence type="ECO:0000256" key="4">
    <source>
        <dbReference type="SAM" id="SignalP"/>
    </source>
</evidence>
<comment type="subcellular location">
    <subcellularLocation>
        <location evidence="1">Membrane</location>
    </subcellularLocation>
</comment>
<dbReference type="AlphaFoldDB" id="A0A3P9D1Q6"/>
<dbReference type="KEGG" id="mze:112430935"/>
<proteinExistence type="predicted"/>
<dbReference type="GO" id="GO:0005102">
    <property type="term" value="F:signaling receptor binding"/>
    <property type="evidence" value="ECO:0007669"/>
    <property type="project" value="TreeGrafter"/>
</dbReference>
<name>A0A3P9D1Q6_9CICH</name>
<dbReference type="InterPro" id="IPR013106">
    <property type="entry name" value="Ig_V-set"/>
</dbReference>
<dbReference type="InterPro" id="IPR053896">
    <property type="entry name" value="BTN3A2-like_Ig-C"/>
</dbReference>
<dbReference type="Proteomes" id="UP000265160">
    <property type="component" value="Unplaced"/>
</dbReference>
<dbReference type="PANTHER" id="PTHR24100">
    <property type="entry name" value="BUTYROPHILIN"/>
    <property type="match status" value="1"/>
</dbReference>
<dbReference type="SMART" id="SM00409">
    <property type="entry name" value="IG"/>
    <property type="match status" value="2"/>
</dbReference>
<keyword evidence="4" id="KW-0732">Signal</keyword>
<dbReference type="InterPro" id="IPR013783">
    <property type="entry name" value="Ig-like_fold"/>
</dbReference>
<sequence>MELLSLLFMSSCFLTLSGLTFGDQSGTSVIVREGDYAILPCSLGTSIEFVRFEWTKEGTEKEVYIHDTGVDRSPALPGRVSHFRDDLENGNASIRIKNAQLEDGGNYTCDFPSRRKTFRIELVVGAAEPEITIFVRLYGGALLQCDVKNAYPKPTVEWQDSKDQIIPSEKPHVSEQGGHFYITVNTTVEKSGRYHCVATQKEINHQAQKEINVHLNGEWHFNH</sequence>
<dbReference type="GeneTree" id="ENSGT00940000170002"/>
<dbReference type="Gene3D" id="2.60.40.10">
    <property type="entry name" value="Immunoglobulins"/>
    <property type="match status" value="2"/>
</dbReference>
<dbReference type="PANTHER" id="PTHR24100:SF151">
    <property type="entry name" value="ICOS LIGAND"/>
    <property type="match status" value="1"/>
</dbReference>
<feature type="domain" description="Ig-like" evidence="5">
    <location>
        <begin position="129"/>
        <end position="212"/>
    </location>
</feature>
<keyword evidence="2" id="KW-0472">Membrane</keyword>
<dbReference type="Ensembl" id="ENSMZET00005029423.1">
    <property type="protein sequence ID" value="ENSMZEP00005028518.1"/>
    <property type="gene ID" value="ENSMZEG00005021270.1"/>
</dbReference>
<keyword evidence="3" id="KW-0393">Immunoglobulin domain</keyword>
<dbReference type="CDD" id="cd00096">
    <property type="entry name" value="Ig"/>
    <property type="match status" value="1"/>
</dbReference>
<evidence type="ECO:0000259" key="5">
    <source>
        <dbReference type="PROSITE" id="PS50835"/>
    </source>
</evidence>
<dbReference type="PROSITE" id="PS50835">
    <property type="entry name" value="IG_LIKE"/>
    <property type="match status" value="2"/>
</dbReference>
<reference evidence="6" key="2">
    <citation type="submission" date="2025-09" db="UniProtKB">
        <authorList>
            <consortium name="Ensembl"/>
        </authorList>
    </citation>
    <scope>IDENTIFICATION</scope>
</reference>
<dbReference type="Pfam" id="PF22705">
    <property type="entry name" value="C2-set_3"/>
    <property type="match status" value="1"/>
</dbReference>
<evidence type="ECO:0000256" key="1">
    <source>
        <dbReference type="ARBA" id="ARBA00004370"/>
    </source>
</evidence>
<evidence type="ECO:0000313" key="6">
    <source>
        <dbReference type="Ensembl" id="ENSMZEP00005028518.1"/>
    </source>
</evidence>
<dbReference type="SUPFAM" id="SSF48726">
    <property type="entry name" value="Immunoglobulin"/>
    <property type="match status" value="2"/>
</dbReference>
<reference evidence="6" key="1">
    <citation type="submission" date="2025-08" db="UniProtKB">
        <authorList>
            <consortium name="Ensembl"/>
        </authorList>
    </citation>
    <scope>IDENTIFICATION</scope>
</reference>
<dbReference type="InterPro" id="IPR036179">
    <property type="entry name" value="Ig-like_dom_sf"/>
</dbReference>
<dbReference type="GO" id="GO:0050852">
    <property type="term" value="P:T cell receptor signaling pathway"/>
    <property type="evidence" value="ECO:0007669"/>
    <property type="project" value="TreeGrafter"/>
</dbReference>
<keyword evidence="7" id="KW-1185">Reference proteome</keyword>
<dbReference type="RefSeq" id="XP_024655214.1">
    <property type="nucleotide sequence ID" value="XM_024799446.1"/>
</dbReference>
<feature type="chain" id="PRO_5018275121" evidence="4">
    <location>
        <begin position="23"/>
        <end position="223"/>
    </location>
</feature>
<evidence type="ECO:0000256" key="3">
    <source>
        <dbReference type="ARBA" id="ARBA00023319"/>
    </source>
</evidence>
<protein>
    <submittedName>
        <fullName evidence="6">Butyrophilin subfamily 3 member A2-like</fullName>
    </submittedName>
</protein>
<dbReference type="Pfam" id="PF07686">
    <property type="entry name" value="V-set"/>
    <property type="match status" value="1"/>
</dbReference>
<feature type="signal peptide" evidence="4">
    <location>
        <begin position="1"/>
        <end position="22"/>
    </location>
</feature>
<dbReference type="InterPro" id="IPR050504">
    <property type="entry name" value="IgSF_BTN/MOG"/>
</dbReference>
<organism evidence="6 7">
    <name type="scientific">Maylandia zebra</name>
    <name type="common">zebra mbuna</name>
    <dbReference type="NCBI Taxonomy" id="106582"/>
    <lineage>
        <taxon>Eukaryota</taxon>
        <taxon>Metazoa</taxon>
        <taxon>Chordata</taxon>
        <taxon>Craniata</taxon>
        <taxon>Vertebrata</taxon>
        <taxon>Euteleostomi</taxon>
        <taxon>Actinopterygii</taxon>
        <taxon>Neopterygii</taxon>
        <taxon>Teleostei</taxon>
        <taxon>Neoteleostei</taxon>
        <taxon>Acanthomorphata</taxon>
        <taxon>Ovalentaria</taxon>
        <taxon>Cichlomorphae</taxon>
        <taxon>Cichliformes</taxon>
        <taxon>Cichlidae</taxon>
        <taxon>African cichlids</taxon>
        <taxon>Pseudocrenilabrinae</taxon>
        <taxon>Haplochromini</taxon>
        <taxon>Maylandia</taxon>
        <taxon>Maylandia zebra complex</taxon>
    </lineage>
</organism>
<dbReference type="SMART" id="SM00406">
    <property type="entry name" value="IGv"/>
    <property type="match status" value="1"/>
</dbReference>
<feature type="domain" description="Ig-like" evidence="5">
    <location>
        <begin position="31"/>
        <end position="119"/>
    </location>
</feature>
<dbReference type="InterPro" id="IPR003599">
    <property type="entry name" value="Ig_sub"/>
</dbReference>
<evidence type="ECO:0000256" key="2">
    <source>
        <dbReference type="ARBA" id="ARBA00023136"/>
    </source>
</evidence>
<dbReference type="GO" id="GO:0009897">
    <property type="term" value="C:external side of plasma membrane"/>
    <property type="evidence" value="ECO:0007669"/>
    <property type="project" value="TreeGrafter"/>
</dbReference>